<dbReference type="NCBIfam" id="TIGR01633">
    <property type="entry name" value="phi3626_gp14_N"/>
    <property type="match status" value="1"/>
</dbReference>
<accession>A0A7D6VU99</accession>
<dbReference type="KEGG" id="cint:HZF06_11760"/>
<feature type="domain" description="Siphovirus-type tail component RIFT-related" evidence="1">
    <location>
        <begin position="23"/>
        <end position="125"/>
    </location>
</feature>
<dbReference type="Pfam" id="PF05709">
    <property type="entry name" value="Sipho_tail"/>
    <property type="match status" value="1"/>
</dbReference>
<dbReference type="Proteomes" id="UP000512286">
    <property type="component" value="Chromosome"/>
</dbReference>
<organism evidence="2 3">
    <name type="scientific">Clostridium intestinale</name>
    <dbReference type="NCBI Taxonomy" id="36845"/>
    <lineage>
        <taxon>Bacteria</taxon>
        <taxon>Bacillati</taxon>
        <taxon>Bacillota</taxon>
        <taxon>Clostridia</taxon>
        <taxon>Eubacteriales</taxon>
        <taxon>Clostridiaceae</taxon>
        <taxon>Clostridium</taxon>
    </lineage>
</organism>
<evidence type="ECO:0000313" key="3">
    <source>
        <dbReference type="Proteomes" id="UP000512286"/>
    </source>
</evidence>
<dbReference type="InterPro" id="IPR008841">
    <property type="entry name" value="Siphovirus-type_tail_N"/>
</dbReference>
<name>A0A7D6VU99_9CLOT</name>
<reference evidence="2 3" key="1">
    <citation type="submission" date="2020-07" db="EMBL/GenBank/DDBJ databases">
        <title>Electron transfer.</title>
        <authorList>
            <person name="Huang L."/>
            <person name="Liu X."/>
            <person name="Zhou S."/>
        </authorList>
    </citation>
    <scope>NUCLEOTIDE SEQUENCE [LARGE SCALE GENOMIC DNA]</scope>
    <source>
        <strain evidence="2 3">Lx1</strain>
    </source>
</reference>
<dbReference type="RefSeq" id="WP_181603621.1">
    <property type="nucleotide sequence ID" value="NZ_CP059378.1"/>
</dbReference>
<protein>
    <submittedName>
        <fullName evidence="2">Phage tail family protein</fullName>
    </submittedName>
</protein>
<gene>
    <name evidence="2" type="ORF">HZF06_11760</name>
</gene>
<dbReference type="Gene3D" id="2.40.30.200">
    <property type="match status" value="1"/>
</dbReference>
<evidence type="ECO:0000313" key="2">
    <source>
        <dbReference type="EMBL" id="QLY82229.1"/>
    </source>
</evidence>
<proteinExistence type="predicted"/>
<evidence type="ECO:0000259" key="1">
    <source>
        <dbReference type="Pfam" id="PF05709"/>
    </source>
</evidence>
<sequence>MARKYFIEFNNLNSLDLGLKVTKRPNFPLPKRRYETHDIQDGDGQLVEDLETFDDVKIDVEFNFIDRINIHIKVTKILNWLNKIDDYKLYFADDIERHYNVKMIEYTDIERQLKVKGIFTISFICEPYKYYNQNNLISITTNNYSFYSNELVYNAPPLIKVYGSGNVTLTINNEDILLKSISGHIILNSILKEAYNDNIDNLNDKMDGYFPILKSGLNTLSWIGSVTKIEIIPNWRTL</sequence>
<dbReference type="EMBL" id="CP059378">
    <property type="protein sequence ID" value="QLY82229.1"/>
    <property type="molecule type" value="Genomic_DNA"/>
</dbReference>
<dbReference type="InterPro" id="IPR006520">
    <property type="entry name" value="Dit_BPSPP_N"/>
</dbReference>
<dbReference type="AlphaFoldDB" id="A0A7D6VU99"/>